<dbReference type="RefSeq" id="WP_344816473.1">
    <property type="nucleotide sequence ID" value="NZ_BAABCT010000004.1"/>
</dbReference>
<dbReference type="SUPFAM" id="SSF55486">
    <property type="entry name" value="Metalloproteases ('zincins'), catalytic domain"/>
    <property type="match status" value="1"/>
</dbReference>
<evidence type="ECO:0000256" key="8">
    <source>
        <dbReference type="ARBA" id="ARBA00022723"/>
    </source>
</evidence>
<evidence type="ECO:0000256" key="4">
    <source>
        <dbReference type="ARBA" id="ARBA00012564"/>
    </source>
</evidence>
<gene>
    <name evidence="14" type="ORF">GCM10022389_19000</name>
</gene>
<evidence type="ECO:0000256" key="1">
    <source>
        <dbReference type="ARBA" id="ARBA00000098"/>
    </source>
</evidence>
<dbReference type="SUPFAM" id="SSF48371">
    <property type="entry name" value="ARM repeat"/>
    <property type="match status" value="1"/>
</dbReference>
<feature type="domain" description="Peptidase M1 membrane alanine aminopeptidase" evidence="12">
    <location>
        <begin position="226"/>
        <end position="429"/>
    </location>
</feature>
<reference evidence="15" key="1">
    <citation type="journal article" date="2019" name="Int. J. Syst. Evol. Microbiol.">
        <title>The Global Catalogue of Microorganisms (GCM) 10K type strain sequencing project: providing services to taxonomists for standard genome sequencing and annotation.</title>
        <authorList>
            <consortium name="The Broad Institute Genomics Platform"/>
            <consortium name="The Broad Institute Genome Sequencing Center for Infectious Disease"/>
            <person name="Wu L."/>
            <person name="Ma J."/>
        </authorList>
    </citation>
    <scope>NUCLEOTIDE SEQUENCE [LARGE SCALE GENOMIC DNA]</scope>
    <source>
        <strain evidence="15">JCM 17069</strain>
    </source>
</reference>
<dbReference type="EMBL" id="BAABCT010000004">
    <property type="protein sequence ID" value="GAA4073625.1"/>
    <property type="molecule type" value="Genomic_DNA"/>
</dbReference>
<dbReference type="Pfam" id="PF17900">
    <property type="entry name" value="Peptidase_M1_N"/>
    <property type="match status" value="1"/>
</dbReference>
<dbReference type="SUPFAM" id="SSF63737">
    <property type="entry name" value="Leukotriene A4 hydrolase N-terminal domain"/>
    <property type="match status" value="1"/>
</dbReference>
<accession>A0ABP7VSU0</accession>
<dbReference type="PANTHER" id="PTHR11533:SF174">
    <property type="entry name" value="PUROMYCIN-SENSITIVE AMINOPEPTIDASE-RELATED"/>
    <property type="match status" value="1"/>
</dbReference>
<keyword evidence="7" id="KW-0645">Protease</keyword>
<evidence type="ECO:0000256" key="2">
    <source>
        <dbReference type="ARBA" id="ARBA00001947"/>
    </source>
</evidence>
<dbReference type="EC" id="3.4.11.2" evidence="4"/>
<keyword evidence="10" id="KW-0862">Zinc</keyword>
<evidence type="ECO:0000256" key="7">
    <source>
        <dbReference type="ARBA" id="ARBA00022670"/>
    </source>
</evidence>
<dbReference type="Proteomes" id="UP001500367">
    <property type="component" value="Unassembled WGS sequence"/>
</dbReference>
<evidence type="ECO:0000256" key="10">
    <source>
        <dbReference type="ARBA" id="ARBA00022833"/>
    </source>
</evidence>
<keyword evidence="8" id="KW-0479">Metal-binding</keyword>
<dbReference type="CDD" id="cd09603">
    <property type="entry name" value="M1_APN_like"/>
    <property type="match status" value="1"/>
</dbReference>
<dbReference type="InterPro" id="IPR050344">
    <property type="entry name" value="Peptidase_M1_aminopeptidases"/>
</dbReference>
<dbReference type="InterPro" id="IPR001930">
    <property type="entry name" value="Peptidase_M1"/>
</dbReference>
<keyword evidence="11" id="KW-0482">Metalloprotease</keyword>
<dbReference type="InterPro" id="IPR014782">
    <property type="entry name" value="Peptidase_M1_dom"/>
</dbReference>
<dbReference type="InterPro" id="IPR027268">
    <property type="entry name" value="Peptidase_M4/M1_CTD_sf"/>
</dbReference>
<keyword evidence="15" id="KW-1185">Reference proteome</keyword>
<evidence type="ECO:0000259" key="13">
    <source>
        <dbReference type="Pfam" id="PF17900"/>
    </source>
</evidence>
<comment type="similarity">
    <text evidence="3">Belongs to the peptidase M1 family.</text>
</comment>
<evidence type="ECO:0000313" key="14">
    <source>
        <dbReference type="EMBL" id="GAA4073625.1"/>
    </source>
</evidence>
<proteinExistence type="inferred from homology"/>
<evidence type="ECO:0000256" key="9">
    <source>
        <dbReference type="ARBA" id="ARBA00022801"/>
    </source>
</evidence>
<evidence type="ECO:0000256" key="5">
    <source>
        <dbReference type="ARBA" id="ARBA00015611"/>
    </source>
</evidence>
<sequence length="698" mass="81649">MKYLILFFFSILSFGQQTTKVDFIKCDAFISPNFDLKSVDGTVSYEFKVLSEIDSIRIDAKNMDFSNVLINGKSSNYINNKKELILFEGFKKGKNKVSFTYKVTPKQTIYFTGIGDGQQIWTQGQGKYTSHWLPSFDDVNEKVIFNIAVDFDKNFASISNGILESTGNYPPLTATTKIWYYKMQKPMSSYLVMLAIGDFLYKTETSQSGIPLENYYKPIDEDKYQYTYKDSKTIFDFLEKEIGVKYPWKVYRQVPVEDFLYAGMENTSATIFSQDYVVDESGFNDRNYLNVNAHELAHQWFGDLVTAKSGKHHWLQEGFATYYASLAEREVFGDDYFYNQLFSYANRLKVAAKTDTIPIMNEKASSLSFYQKGAWALHFIRESIGEKKFRKAVKSYLKKYQYKNVETDDFLAEIRKVSDFDTEKFKKVWLEDYKYPANDINFLLKKNGFMRDLLKLQYERKSKLEDKYNLLKVILTSDSYSALKVEAVYQIRNEPFEKVSELYDLAMKSNDIAVRRFVAQSIEKIPESFKSEFETLLNDKSYETNQAAFISLWKNFPNEQSKYLEIAKNWEGRNDKELRILYLNACMNYADVHELDDKMASINALKALSELVRYTSPSYESSIRQNAFESLLSNYTENKEVLKNLVNATIHHKWQFTKYGRDKIRNLIKDERYLNQFKKLLPELSVDEQNQLNKLLGI</sequence>
<evidence type="ECO:0000256" key="11">
    <source>
        <dbReference type="ARBA" id="ARBA00023049"/>
    </source>
</evidence>
<evidence type="ECO:0000256" key="6">
    <source>
        <dbReference type="ARBA" id="ARBA00022438"/>
    </source>
</evidence>
<dbReference type="Gene3D" id="2.60.40.1730">
    <property type="entry name" value="tricorn interacting facor f3 domain"/>
    <property type="match status" value="1"/>
</dbReference>
<protein>
    <recommendedName>
        <fullName evidence="5">Aminopeptidase N</fullName>
        <ecNumber evidence="4">3.4.11.2</ecNumber>
    </recommendedName>
</protein>
<dbReference type="InterPro" id="IPR016024">
    <property type="entry name" value="ARM-type_fold"/>
</dbReference>
<comment type="caution">
    <text evidence="14">The sequence shown here is derived from an EMBL/GenBank/DDBJ whole genome shotgun (WGS) entry which is preliminary data.</text>
</comment>
<organism evidence="14 15">
    <name type="scientific">Flavobacterium cheonanense</name>
    <dbReference type="NCBI Taxonomy" id="706183"/>
    <lineage>
        <taxon>Bacteria</taxon>
        <taxon>Pseudomonadati</taxon>
        <taxon>Bacteroidota</taxon>
        <taxon>Flavobacteriia</taxon>
        <taxon>Flavobacteriales</taxon>
        <taxon>Flavobacteriaceae</taxon>
        <taxon>Flavobacterium</taxon>
    </lineage>
</organism>
<evidence type="ECO:0000313" key="15">
    <source>
        <dbReference type="Proteomes" id="UP001500367"/>
    </source>
</evidence>
<keyword evidence="9" id="KW-0378">Hydrolase</keyword>
<comment type="catalytic activity">
    <reaction evidence="1">
        <text>Release of an N-terminal amino acid, Xaa-|-Yaa- from a peptide, amide or arylamide. Xaa is preferably Ala, but may be most amino acids including Pro (slow action). When a terminal hydrophobic residue is followed by a prolyl residue, the two may be released as an intact Xaa-Pro dipeptide.</text>
        <dbReference type="EC" id="3.4.11.2"/>
    </reaction>
</comment>
<name>A0ABP7VSU0_9FLAO</name>
<keyword evidence="6" id="KW-0031">Aminopeptidase</keyword>
<dbReference type="Gene3D" id="1.10.390.10">
    <property type="entry name" value="Neutral Protease Domain 2"/>
    <property type="match status" value="1"/>
</dbReference>
<comment type="cofactor">
    <cofactor evidence="2">
        <name>Zn(2+)</name>
        <dbReference type="ChEBI" id="CHEBI:29105"/>
    </cofactor>
</comment>
<evidence type="ECO:0000256" key="3">
    <source>
        <dbReference type="ARBA" id="ARBA00010136"/>
    </source>
</evidence>
<dbReference type="Pfam" id="PF01433">
    <property type="entry name" value="Peptidase_M1"/>
    <property type="match status" value="1"/>
</dbReference>
<dbReference type="InterPro" id="IPR045357">
    <property type="entry name" value="Aminopeptidase_N-like_N"/>
</dbReference>
<evidence type="ECO:0000259" key="12">
    <source>
        <dbReference type="Pfam" id="PF01433"/>
    </source>
</evidence>
<dbReference type="PRINTS" id="PR00756">
    <property type="entry name" value="ALADIPTASE"/>
</dbReference>
<feature type="domain" description="Aminopeptidase N-like N-terminal" evidence="13">
    <location>
        <begin position="30"/>
        <end position="191"/>
    </location>
</feature>
<dbReference type="PANTHER" id="PTHR11533">
    <property type="entry name" value="PROTEASE M1 ZINC METALLOPROTEASE"/>
    <property type="match status" value="1"/>
</dbReference>
<dbReference type="InterPro" id="IPR042097">
    <property type="entry name" value="Aminopeptidase_N-like_N_sf"/>
</dbReference>